<reference evidence="2" key="1">
    <citation type="submission" date="2011-09" db="EMBL/GenBank/DDBJ databases">
        <title>Complete sequence of Halovivax ruber XH-70.</title>
        <authorList>
            <consortium name="US DOE Joint Genome Institute"/>
            <person name="Lucas S."/>
            <person name="Han J."/>
            <person name="Lapidus A."/>
            <person name="Cheng J.-F."/>
            <person name="Goodwin L."/>
            <person name="Pitluck S."/>
            <person name="Peters L."/>
            <person name="Mikhailova N."/>
            <person name="Davenport K."/>
            <person name="Detter J.C."/>
            <person name="Han C."/>
            <person name="Tapia R."/>
            <person name="Land M."/>
            <person name="Hauser L."/>
            <person name="Kyrpides N."/>
            <person name="Ivanova N."/>
            <person name="Pagani I."/>
            <person name="Sproer C."/>
            <person name="Anderson I."/>
            <person name="Woyke T."/>
        </authorList>
    </citation>
    <scope>NUCLEOTIDE SEQUENCE</scope>
    <source>
        <strain evidence="2">XH-70</strain>
    </source>
</reference>
<keyword evidence="1" id="KW-0812">Transmembrane</keyword>
<dbReference type="HOGENOM" id="CLU_1682652_0_0_2"/>
<organism evidence="2 3">
    <name type="scientific">Halovivax ruber (strain DSM 18193 / JCM 13892 / XH-70)</name>
    <dbReference type="NCBI Taxonomy" id="797302"/>
    <lineage>
        <taxon>Archaea</taxon>
        <taxon>Methanobacteriati</taxon>
        <taxon>Methanobacteriota</taxon>
        <taxon>Stenosarchaea group</taxon>
        <taxon>Halobacteria</taxon>
        <taxon>Halobacteriales</taxon>
        <taxon>Natrialbaceae</taxon>
        <taxon>Halovivax</taxon>
    </lineage>
</organism>
<feature type="transmembrane region" description="Helical" evidence="1">
    <location>
        <begin position="134"/>
        <end position="155"/>
    </location>
</feature>
<name>L0IDI3_HALRX</name>
<gene>
    <name evidence="2" type="ordered locus">Halru_3059</name>
</gene>
<keyword evidence="1" id="KW-1133">Transmembrane helix</keyword>
<dbReference type="OrthoDB" id="377147at2157"/>
<dbReference type="RefSeq" id="WP_015302209.1">
    <property type="nucleotide sequence ID" value="NC_019964.1"/>
</dbReference>
<sequence>MEDHSVIALRRRTIIGGTLLWVVFLGLTFSALVLEGGSLPLVLASALVLVAGGALFSVLLSVDISVAGYPLDPFQRASLGYALLAVAVGLVYVPRASVGPGVLVPLSWIALLVGLATWEASVPRAVSGPSMRQVGLIVALTLGFVVALPLGLSVLG</sequence>
<evidence type="ECO:0000313" key="3">
    <source>
        <dbReference type="Proteomes" id="UP000010846"/>
    </source>
</evidence>
<evidence type="ECO:0000313" key="2">
    <source>
        <dbReference type="EMBL" id="AGB17625.1"/>
    </source>
</evidence>
<dbReference type="AlphaFoldDB" id="L0IDI3"/>
<feature type="transmembrane region" description="Helical" evidence="1">
    <location>
        <begin position="40"/>
        <end position="66"/>
    </location>
</feature>
<keyword evidence="3" id="KW-1185">Reference proteome</keyword>
<feature type="transmembrane region" description="Helical" evidence="1">
    <location>
        <begin position="102"/>
        <end position="122"/>
    </location>
</feature>
<protein>
    <submittedName>
        <fullName evidence="2">Uncharacterized protein</fullName>
    </submittedName>
</protein>
<keyword evidence="1" id="KW-0472">Membrane</keyword>
<dbReference type="KEGG" id="hru:Halru_3059"/>
<dbReference type="EMBL" id="CP003050">
    <property type="protein sequence ID" value="AGB17625.1"/>
    <property type="molecule type" value="Genomic_DNA"/>
</dbReference>
<accession>L0IDI3</accession>
<feature type="transmembrane region" description="Helical" evidence="1">
    <location>
        <begin position="78"/>
        <end position="96"/>
    </location>
</feature>
<dbReference type="Proteomes" id="UP000010846">
    <property type="component" value="Chromosome"/>
</dbReference>
<evidence type="ECO:0000256" key="1">
    <source>
        <dbReference type="SAM" id="Phobius"/>
    </source>
</evidence>
<dbReference type="GeneID" id="14378131"/>
<proteinExistence type="predicted"/>
<feature type="transmembrane region" description="Helical" evidence="1">
    <location>
        <begin position="12"/>
        <end position="34"/>
    </location>
</feature>